<keyword evidence="7" id="KW-0456">Lyase</keyword>
<dbReference type="STRING" id="77097.SAMN04490369_102240"/>
<dbReference type="Pfam" id="PF01212">
    <property type="entry name" value="Beta_elim_lyase"/>
    <property type="match status" value="1"/>
</dbReference>
<comment type="cofactor">
    <cofactor evidence="1">
        <name>pyridoxal 5'-phosphate</name>
        <dbReference type="ChEBI" id="CHEBI:597326"/>
    </cofactor>
</comment>
<dbReference type="GO" id="GO:0006567">
    <property type="term" value="P:L-threonine catabolic process"/>
    <property type="evidence" value="ECO:0007669"/>
    <property type="project" value="TreeGrafter"/>
</dbReference>
<dbReference type="InterPro" id="IPR015424">
    <property type="entry name" value="PyrdxlP-dep_Trfase"/>
</dbReference>
<dbReference type="GO" id="GO:0005829">
    <property type="term" value="C:cytosol"/>
    <property type="evidence" value="ECO:0007669"/>
    <property type="project" value="TreeGrafter"/>
</dbReference>
<evidence type="ECO:0000256" key="1">
    <source>
        <dbReference type="ARBA" id="ARBA00001933"/>
    </source>
</evidence>
<keyword evidence="4" id="KW-0663">Pyridoxal phosphate</keyword>
<sequence length="54" mass="5810">MIDLRSDTVTRPTAAMRDAMMSAPLDDNAWGDDPTVNAFQATLAERSGKEAALL</sequence>
<comment type="similarity">
    <text evidence="2">Belongs to the threonine aldolase family.</text>
</comment>
<evidence type="ECO:0000313" key="6">
    <source>
        <dbReference type="EMBL" id="BCB73075.1"/>
    </source>
</evidence>
<dbReference type="GO" id="GO:0006545">
    <property type="term" value="P:glycine biosynthetic process"/>
    <property type="evidence" value="ECO:0007669"/>
    <property type="project" value="TreeGrafter"/>
</dbReference>
<dbReference type="EMBL" id="AP022869">
    <property type="protein sequence ID" value="BCB73075.1"/>
    <property type="molecule type" value="Genomic_DNA"/>
</dbReference>
<dbReference type="GO" id="GO:0008732">
    <property type="term" value="F:L-allo-threonine aldolase activity"/>
    <property type="evidence" value="ECO:0007669"/>
    <property type="project" value="TreeGrafter"/>
</dbReference>
<dbReference type="AlphaFoldDB" id="A0A1H8IZV8"/>
<dbReference type="PANTHER" id="PTHR48097:SF9">
    <property type="entry name" value="L-THREONINE ALDOLASE"/>
    <property type="match status" value="1"/>
</dbReference>
<accession>A0A6F8XGS7</accession>
<dbReference type="Proteomes" id="UP000199493">
    <property type="component" value="Unassembled WGS sequence"/>
</dbReference>
<name>A0A1H8IZV8_9GAMM</name>
<evidence type="ECO:0000259" key="5">
    <source>
        <dbReference type="Pfam" id="PF01212"/>
    </source>
</evidence>
<evidence type="ECO:0000313" key="7">
    <source>
        <dbReference type="EMBL" id="SEN74270.1"/>
    </source>
</evidence>
<evidence type="ECO:0000256" key="3">
    <source>
        <dbReference type="ARBA" id="ARBA00011881"/>
    </source>
</evidence>
<dbReference type="InterPro" id="IPR001597">
    <property type="entry name" value="ArAA_b-elim_lyase/Thr_aldolase"/>
</dbReference>
<proteinExistence type="inferred from homology"/>
<dbReference type="InterPro" id="IPR015421">
    <property type="entry name" value="PyrdxlP-dep_Trfase_major"/>
</dbReference>
<evidence type="ECO:0000313" key="8">
    <source>
        <dbReference type="Proteomes" id="UP000199493"/>
    </source>
</evidence>
<keyword evidence="9" id="KW-1185">Reference proteome</keyword>
<dbReference type="Proteomes" id="UP000501053">
    <property type="component" value="Chromosome"/>
</dbReference>
<dbReference type="RefSeq" id="WP_228219817.1">
    <property type="nucleotide sequence ID" value="NZ_JAJGNE010000040.1"/>
</dbReference>
<reference evidence="6 9" key="2">
    <citation type="submission" date="2020-03" db="EMBL/GenBank/DDBJ databases">
        <title>Complete Genome Sequence of Halomonas meridiana strain Eplume2, isolated from hydrothermal-plume in the north east Pacific Ocean.</title>
        <authorList>
            <person name="Kurihara Y."/>
            <person name="Kawai S."/>
            <person name="Sakai A."/>
            <person name="Galipon J."/>
            <person name="Arakawa K."/>
        </authorList>
    </citation>
    <scope>NUCLEOTIDE SEQUENCE [LARGE SCALE GENOMIC DNA]</scope>
    <source>
        <strain evidence="6 9">Eplume2</strain>
    </source>
</reference>
<evidence type="ECO:0000256" key="4">
    <source>
        <dbReference type="ARBA" id="ARBA00022898"/>
    </source>
</evidence>
<feature type="domain" description="Aromatic amino acid beta-eliminating lyase/threonine aldolase" evidence="5">
    <location>
        <begin position="3"/>
        <end position="53"/>
    </location>
</feature>
<dbReference type="Gene3D" id="3.40.640.10">
    <property type="entry name" value="Type I PLP-dependent aspartate aminotransferase-like (Major domain)"/>
    <property type="match status" value="1"/>
</dbReference>
<dbReference type="PANTHER" id="PTHR48097">
    <property type="entry name" value="L-THREONINE ALDOLASE-RELATED"/>
    <property type="match status" value="1"/>
</dbReference>
<protein>
    <submittedName>
        <fullName evidence="7">Beta-eliminating lyase</fullName>
    </submittedName>
</protein>
<evidence type="ECO:0000313" key="9">
    <source>
        <dbReference type="Proteomes" id="UP000501053"/>
    </source>
</evidence>
<comment type="subunit">
    <text evidence="3">Homotetramer.</text>
</comment>
<evidence type="ECO:0000256" key="2">
    <source>
        <dbReference type="ARBA" id="ARBA00006966"/>
    </source>
</evidence>
<accession>A0A1H8IZV8</accession>
<organism evidence="7 8">
    <name type="scientific">Vreelandella aquamarina</name>
    <dbReference type="NCBI Taxonomy" id="77097"/>
    <lineage>
        <taxon>Bacteria</taxon>
        <taxon>Pseudomonadati</taxon>
        <taxon>Pseudomonadota</taxon>
        <taxon>Gammaproteobacteria</taxon>
        <taxon>Oceanospirillales</taxon>
        <taxon>Halomonadaceae</taxon>
        <taxon>Vreelandella</taxon>
    </lineage>
</organism>
<gene>
    <name evidence="6" type="ORF">HMEPL2_34260</name>
    <name evidence="7" type="ORF">SAMN04490369_102240</name>
</gene>
<reference evidence="7 8" key="1">
    <citation type="submission" date="2016-10" db="EMBL/GenBank/DDBJ databases">
        <authorList>
            <person name="de Groot N.N."/>
        </authorList>
    </citation>
    <scope>NUCLEOTIDE SEQUENCE [LARGE SCALE GENOMIC DNA]</scope>
    <source>
        <strain evidence="7 8">558</strain>
    </source>
</reference>
<dbReference type="EMBL" id="FODB01000022">
    <property type="protein sequence ID" value="SEN74270.1"/>
    <property type="molecule type" value="Genomic_DNA"/>
</dbReference>
<dbReference type="SUPFAM" id="SSF53383">
    <property type="entry name" value="PLP-dependent transferases"/>
    <property type="match status" value="1"/>
</dbReference>